<dbReference type="InterPro" id="IPR028976">
    <property type="entry name" value="CheC-like_sf"/>
</dbReference>
<dbReference type="EMBL" id="BAAFGK010000004">
    <property type="protein sequence ID" value="GAB0057086.1"/>
    <property type="molecule type" value="Genomic_DNA"/>
</dbReference>
<keyword evidence="1" id="KW-0145">Chemotaxis</keyword>
<reference evidence="3 4" key="1">
    <citation type="submission" date="2024-05" db="EMBL/GenBank/DDBJ databases">
        <authorList>
            <consortium name="Candidatus Magnetaquicoccaceae bacterium FCR-1 genome sequencing consortium"/>
            <person name="Shimoshige H."/>
            <person name="Shimamura S."/>
            <person name="Taoka A."/>
            <person name="Kobayashi H."/>
            <person name="Maekawa T."/>
        </authorList>
    </citation>
    <scope>NUCLEOTIDE SEQUENCE [LARGE SCALE GENOMIC DNA]</scope>
    <source>
        <strain evidence="3 4">FCR-1</strain>
    </source>
</reference>
<organism evidence="3 4">
    <name type="scientific">Candidatus Magnetaquiglobus chichijimensis</name>
    <dbReference type="NCBI Taxonomy" id="3141448"/>
    <lineage>
        <taxon>Bacteria</taxon>
        <taxon>Pseudomonadati</taxon>
        <taxon>Pseudomonadota</taxon>
        <taxon>Magnetococcia</taxon>
        <taxon>Magnetococcales</taxon>
        <taxon>Candidatus Magnetaquicoccaceae</taxon>
        <taxon>Candidatus Magnetaquiglobus</taxon>
    </lineage>
</organism>
<dbReference type="CDD" id="cd17906">
    <property type="entry name" value="CheX"/>
    <property type="match status" value="1"/>
</dbReference>
<reference evidence="3 4" key="2">
    <citation type="submission" date="2024-09" db="EMBL/GenBank/DDBJ databases">
        <title>Draft genome sequence of Candidatus Magnetaquicoccaceae bacterium FCR-1.</title>
        <authorList>
            <person name="Shimoshige H."/>
            <person name="Shimamura S."/>
            <person name="Taoka A."/>
            <person name="Kobayashi H."/>
            <person name="Maekawa T."/>
        </authorList>
    </citation>
    <scope>NUCLEOTIDE SEQUENCE [LARGE SCALE GENOMIC DNA]</scope>
    <source>
        <strain evidence="3 4">FCR-1</strain>
    </source>
</reference>
<evidence type="ECO:0000313" key="4">
    <source>
        <dbReference type="Proteomes" id="UP001628193"/>
    </source>
</evidence>
<dbReference type="PANTHER" id="PTHR39452">
    <property type="entry name" value="CHEY-P PHOSPHATASE CHEX"/>
    <property type="match status" value="1"/>
</dbReference>
<comment type="caution">
    <text evidence="3">The sequence shown here is derived from an EMBL/GenBank/DDBJ whole genome shotgun (WGS) entry which is preliminary data.</text>
</comment>
<dbReference type="Pfam" id="PF13690">
    <property type="entry name" value="CheX"/>
    <property type="match status" value="1"/>
</dbReference>
<evidence type="ECO:0000259" key="2">
    <source>
        <dbReference type="Pfam" id="PF13690"/>
    </source>
</evidence>
<name>A0ABQ0C879_9PROT</name>
<evidence type="ECO:0000256" key="1">
    <source>
        <dbReference type="ARBA" id="ARBA00022500"/>
    </source>
</evidence>
<gene>
    <name evidence="3" type="primary">cheX</name>
    <name evidence="3" type="ORF">SIID45300_01407</name>
</gene>
<feature type="domain" description="Chemotaxis phosphatase CheX-like" evidence="2">
    <location>
        <begin position="49"/>
        <end position="135"/>
    </location>
</feature>
<proteinExistence type="predicted"/>
<dbReference type="InterPro" id="IPR038756">
    <property type="entry name" value="CheX-like"/>
</dbReference>
<evidence type="ECO:0000313" key="3">
    <source>
        <dbReference type="EMBL" id="GAB0057086.1"/>
    </source>
</evidence>
<keyword evidence="4" id="KW-1185">Reference proteome</keyword>
<dbReference type="RefSeq" id="WP_420904793.1">
    <property type="nucleotide sequence ID" value="NZ_BAAFGK010000004.1"/>
</dbReference>
<accession>A0ABQ0C879</accession>
<protein>
    <submittedName>
        <fullName evidence="3">Chemotaxis protein CheX</fullName>
    </submittedName>
</protein>
<dbReference type="InterPro" id="IPR028051">
    <property type="entry name" value="CheX-like_dom"/>
</dbReference>
<sequence length="158" mass="16759">MVIANLADVIREAIDETVVAFFTTDIGIKAGPSVSTTADETYVPPQADVTAVIAFNGAMEGGVHVSAPFHCAVGLAAAFSGDELETFNNTAKDAIGELANIIAGAVKSRICEDMINLTPPQVIVGRDHQIGYTKPLGSTKCYFRTDNGPFFVEVFYRA</sequence>
<dbReference type="Gene3D" id="3.40.1550.10">
    <property type="entry name" value="CheC-like"/>
    <property type="match status" value="1"/>
</dbReference>
<dbReference type="PANTHER" id="PTHR39452:SF1">
    <property type="entry name" value="CHEY-P PHOSPHATASE CHEX"/>
    <property type="match status" value="1"/>
</dbReference>
<dbReference type="SUPFAM" id="SSF103039">
    <property type="entry name" value="CheC-like"/>
    <property type="match status" value="1"/>
</dbReference>
<dbReference type="Proteomes" id="UP001628193">
    <property type="component" value="Unassembled WGS sequence"/>
</dbReference>